<comment type="caution">
    <text evidence="1">The sequence shown here is derived from an EMBL/GenBank/DDBJ whole genome shotgun (WGS) entry which is preliminary data.</text>
</comment>
<dbReference type="EMBL" id="CAJOBE010009721">
    <property type="protein sequence ID" value="CAF4091617.1"/>
    <property type="molecule type" value="Genomic_DNA"/>
</dbReference>
<reference evidence="1" key="1">
    <citation type="submission" date="2021-02" db="EMBL/GenBank/DDBJ databases">
        <authorList>
            <person name="Nowell W R."/>
        </authorList>
    </citation>
    <scope>NUCLEOTIDE SEQUENCE</scope>
</reference>
<proteinExistence type="predicted"/>
<dbReference type="Gene3D" id="2.20.25.240">
    <property type="match status" value="1"/>
</dbReference>
<dbReference type="AlphaFoldDB" id="A0A819V287"/>
<feature type="non-terminal residue" evidence="1">
    <location>
        <position position="35"/>
    </location>
</feature>
<name>A0A819V287_9BILA</name>
<evidence type="ECO:0000313" key="2">
    <source>
        <dbReference type="Proteomes" id="UP000663874"/>
    </source>
</evidence>
<gene>
    <name evidence="1" type="ORF">FNK824_LOCUS30924</name>
</gene>
<sequence>MSAEFIESTHGKKQLCYLGYRYCFKRKNQNGSEYW</sequence>
<accession>A0A819V287</accession>
<organism evidence="1 2">
    <name type="scientific">Rotaria sordida</name>
    <dbReference type="NCBI Taxonomy" id="392033"/>
    <lineage>
        <taxon>Eukaryota</taxon>
        <taxon>Metazoa</taxon>
        <taxon>Spiralia</taxon>
        <taxon>Gnathifera</taxon>
        <taxon>Rotifera</taxon>
        <taxon>Eurotatoria</taxon>
        <taxon>Bdelloidea</taxon>
        <taxon>Philodinida</taxon>
        <taxon>Philodinidae</taxon>
        <taxon>Rotaria</taxon>
    </lineage>
</organism>
<dbReference type="Proteomes" id="UP000663874">
    <property type="component" value="Unassembled WGS sequence"/>
</dbReference>
<evidence type="ECO:0000313" key="1">
    <source>
        <dbReference type="EMBL" id="CAF4091617.1"/>
    </source>
</evidence>
<protein>
    <submittedName>
        <fullName evidence="1">Uncharacterized protein</fullName>
    </submittedName>
</protein>